<evidence type="ECO:0000256" key="1">
    <source>
        <dbReference type="ARBA" id="ARBA00010928"/>
    </source>
</evidence>
<reference evidence="4 5" key="1">
    <citation type="submission" date="2019-01" db="EMBL/GenBank/DDBJ databases">
        <authorList>
            <person name="Brito A."/>
        </authorList>
    </citation>
    <scope>NUCLEOTIDE SEQUENCE [LARGE SCALE GENOMIC DNA]</scope>
    <source>
        <strain evidence="4">1</strain>
    </source>
</reference>
<dbReference type="InterPro" id="IPR036291">
    <property type="entry name" value="NAD(P)-bd_dom_sf"/>
</dbReference>
<evidence type="ECO:0000259" key="3">
    <source>
        <dbReference type="Pfam" id="PF02894"/>
    </source>
</evidence>
<dbReference type="PANTHER" id="PTHR43377">
    <property type="entry name" value="BILIVERDIN REDUCTASE A"/>
    <property type="match status" value="1"/>
</dbReference>
<evidence type="ECO:0000313" key="5">
    <source>
        <dbReference type="Proteomes" id="UP000320055"/>
    </source>
</evidence>
<gene>
    <name evidence="4" type="ORF">H1P_330022</name>
</gene>
<dbReference type="InterPro" id="IPR004104">
    <property type="entry name" value="Gfo/Idh/MocA-like_OxRdtase_C"/>
</dbReference>
<accession>A0A563VVT8</accession>
<dbReference type="Pfam" id="PF01408">
    <property type="entry name" value="GFO_IDH_MocA"/>
    <property type="match status" value="1"/>
</dbReference>
<dbReference type="Proteomes" id="UP000320055">
    <property type="component" value="Unassembled WGS sequence"/>
</dbReference>
<comment type="similarity">
    <text evidence="1">Belongs to the Gfo/Idh/MocA family.</text>
</comment>
<dbReference type="SUPFAM" id="SSF51735">
    <property type="entry name" value="NAD(P)-binding Rossmann-fold domains"/>
    <property type="match status" value="1"/>
</dbReference>
<dbReference type="InterPro" id="IPR051450">
    <property type="entry name" value="Gfo/Idh/MocA_Oxidoreductases"/>
</dbReference>
<name>A0A563VVT8_9CYAN</name>
<dbReference type="OrthoDB" id="455005at2"/>
<sequence>MKTLKIGIVGTGYAAKKRAEAISEDTRAILVSVTGNSPERIQEFASSYSVSAVDSWQRLVGQAELDLIIVCTVNRDHGAIARAALQSDKHVIVEYPLALNYTEALEIIALAKEKQKLLHIEHMEIIGGLHQAIREYLPQIGNIFYARYNTIAPQRDVPRNWKYHKEMFGFPLNAALSRVHRLTDLFGEVEKVFCQNRYWNLEGTDYFTACLCNAQLNFTNGIVAEITYGKGDIFWWGHRTFEIHGDRGTLLFEGEKGTFIKGKERTPIPVTSRRGLFAKDTTMVLNHLFDNKGLYVQPSASLYATKVANAACQSAKIGQPVRVD</sequence>
<dbReference type="SUPFAM" id="SSF55347">
    <property type="entry name" value="Glyceraldehyde-3-phosphate dehydrogenase-like, C-terminal domain"/>
    <property type="match status" value="1"/>
</dbReference>
<protein>
    <submittedName>
        <fullName evidence="4">Putative dehydrogenase</fullName>
    </submittedName>
</protein>
<dbReference type="Gene3D" id="3.40.50.720">
    <property type="entry name" value="NAD(P)-binding Rossmann-like Domain"/>
    <property type="match status" value="1"/>
</dbReference>
<feature type="domain" description="Gfo/Idh/MocA-like oxidoreductase N-terminal" evidence="2">
    <location>
        <begin position="4"/>
        <end position="122"/>
    </location>
</feature>
<dbReference type="GO" id="GO:0000166">
    <property type="term" value="F:nucleotide binding"/>
    <property type="evidence" value="ECO:0007669"/>
    <property type="project" value="InterPro"/>
</dbReference>
<evidence type="ECO:0000313" key="4">
    <source>
        <dbReference type="EMBL" id="VEP15373.1"/>
    </source>
</evidence>
<dbReference type="Pfam" id="PF02894">
    <property type="entry name" value="GFO_IDH_MocA_C"/>
    <property type="match status" value="1"/>
</dbReference>
<dbReference type="EMBL" id="CAACVJ010000257">
    <property type="protein sequence ID" value="VEP15373.1"/>
    <property type="molecule type" value="Genomic_DNA"/>
</dbReference>
<dbReference type="PANTHER" id="PTHR43377:SF10">
    <property type="entry name" value="BILIVERDIN REDUCTASE"/>
    <property type="match status" value="1"/>
</dbReference>
<feature type="domain" description="Gfo/Idh/MocA-like oxidoreductase C-terminal" evidence="3">
    <location>
        <begin position="139"/>
        <end position="322"/>
    </location>
</feature>
<keyword evidence="5" id="KW-1185">Reference proteome</keyword>
<dbReference type="RefSeq" id="WP_144865451.1">
    <property type="nucleotide sequence ID" value="NZ_LR213793.1"/>
</dbReference>
<dbReference type="AlphaFoldDB" id="A0A563VVT8"/>
<dbReference type="InterPro" id="IPR000683">
    <property type="entry name" value="Gfo/Idh/MocA-like_OxRdtase_N"/>
</dbReference>
<dbReference type="Gene3D" id="3.30.360.10">
    <property type="entry name" value="Dihydrodipicolinate Reductase, domain 2"/>
    <property type="match status" value="1"/>
</dbReference>
<evidence type="ECO:0000259" key="2">
    <source>
        <dbReference type="Pfam" id="PF01408"/>
    </source>
</evidence>
<organism evidence="4 5">
    <name type="scientific">Hyella patelloides LEGE 07179</name>
    <dbReference type="NCBI Taxonomy" id="945734"/>
    <lineage>
        <taxon>Bacteria</taxon>
        <taxon>Bacillati</taxon>
        <taxon>Cyanobacteriota</taxon>
        <taxon>Cyanophyceae</taxon>
        <taxon>Pleurocapsales</taxon>
        <taxon>Hyellaceae</taxon>
        <taxon>Hyella</taxon>
    </lineage>
</organism>
<proteinExistence type="inferred from homology"/>